<feature type="transmembrane region" description="Helical" evidence="7">
    <location>
        <begin position="34"/>
        <end position="55"/>
    </location>
</feature>
<feature type="transmembrane region" description="Helical" evidence="7">
    <location>
        <begin position="119"/>
        <end position="145"/>
    </location>
</feature>
<comment type="subcellular location">
    <subcellularLocation>
        <location evidence="1">Membrane</location>
        <topology evidence="1">Multi-pass membrane protein</topology>
    </subcellularLocation>
</comment>
<dbReference type="PANTHER" id="PTHR36838">
    <property type="entry name" value="AUXIN EFFLUX CARRIER FAMILY PROTEIN"/>
    <property type="match status" value="1"/>
</dbReference>
<evidence type="ECO:0000313" key="8">
    <source>
        <dbReference type="EMBL" id="SHJ73483.1"/>
    </source>
</evidence>
<proteinExistence type="predicted"/>
<evidence type="ECO:0008006" key="10">
    <source>
        <dbReference type="Google" id="ProtNLM"/>
    </source>
</evidence>
<name>A0A1M6LQK7_9FIRM</name>
<dbReference type="Pfam" id="PF03547">
    <property type="entry name" value="Mem_trans"/>
    <property type="match status" value="1"/>
</dbReference>
<evidence type="ECO:0000256" key="6">
    <source>
        <dbReference type="ARBA" id="ARBA00023136"/>
    </source>
</evidence>
<keyword evidence="5 7" id="KW-1133">Transmembrane helix</keyword>
<sequence length="304" mass="33454">MEAIIVKAAGFLLIIALGFILKSVGLFRAEDSRVLANLVLKITLPMSIIHNFATLTLSKTHLVPIGLGFLTNFAVIGLVLLLTRKMNGARRAFFLINCAGYNLGLCVLPYLQSFFDAEAVAIICMFDVSNAMMCFGGTFTIAMTVAKGRGQMDKKEIVRTLFSSMPFVTYLLMIVMAGLHLRFPEPVYTVAGMIGEANAFLAMFLIGLLFEPKIRRSEAKDMISVISVRLIAGIAFALIIYFCLPLPLLYRQVLALVVFGPILSVAPVYTERCGYNRSVAAVLNSFMLPFSLLIITILMMVMHI</sequence>
<dbReference type="InterPro" id="IPR004776">
    <property type="entry name" value="Mem_transp_PIN-like"/>
</dbReference>
<feature type="transmembrane region" description="Helical" evidence="7">
    <location>
        <begin position="248"/>
        <end position="269"/>
    </location>
</feature>
<evidence type="ECO:0000256" key="2">
    <source>
        <dbReference type="ARBA" id="ARBA00022448"/>
    </source>
</evidence>
<evidence type="ECO:0000256" key="7">
    <source>
        <dbReference type="SAM" id="Phobius"/>
    </source>
</evidence>
<evidence type="ECO:0000256" key="5">
    <source>
        <dbReference type="ARBA" id="ARBA00022989"/>
    </source>
</evidence>
<evidence type="ECO:0000256" key="4">
    <source>
        <dbReference type="ARBA" id="ARBA00022692"/>
    </source>
</evidence>
<feature type="transmembrane region" description="Helical" evidence="7">
    <location>
        <begin position="6"/>
        <end position="27"/>
    </location>
</feature>
<feature type="transmembrane region" description="Helical" evidence="7">
    <location>
        <begin position="157"/>
        <end position="181"/>
    </location>
</feature>
<evidence type="ECO:0000256" key="1">
    <source>
        <dbReference type="ARBA" id="ARBA00004141"/>
    </source>
</evidence>
<organism evidence="8 9">
    <name type="scientific">Anaerotignum lactatifermentans DSM 14214</name>
    <dbReference type="NCBI Taxonomy" id="1121323"/>
    <lineage>
        <taxon>Bacteria</taxon>
        <taxon>Bacillati</taxon>
        <taxon>Bacillota</taxon>
        <taxon>Clostridia</taxon>
        <taxon>Lachnospirales</taxon>
        <taxon>Anaerotignaceae</taxon>
        <taxon>Anaerotignum</taxon>
    </lineage>
</organism>
<reference evidence="8 9" key="1">
    <citation type="submission" date="2016-11" db="EMBL/GenBank/DDBJ databases">
        <authorList>
            <person name="Jaros S."/>
            <person name="Januszkiewicz K."/>
            <person name="Wedrychowicz H."/>
        </authorList>
    </citation>
    <scope>NUCLEOTIDE SEQUENCE [LARGE SCALE GENOMIC DNA]</scope>
    <source>
        <strain evidence="8 9">DSM 14214</strain>
    </source>
</reference>
<dbReference type="PANTHER" id="PTHR36838:SF3">
    <property type="entry name" value="TRANSPORTER AUXIN EFFLUX CARRIER EC FAMILY"/>
    <property type="match status" value="1"/>
</dbReference>
<accession>A0A1M6LQK7</accession>
<feature type="transmembrane region" description="Helical" evidence="7">
    <location>
        <begin position="187"/>
        <end position="210"/>
    </location>
</feature>
<evidence type="ECO:0000256" key="3">
    <source>
        <dbReference type="ARBA" id="ARBA00022475"/>
    </source>
</evidence>
<dbReference type="OrthoDB" id="3238334at2"/>
<gene>
    <name evidence="8" type="ORF">SAMN02745138_00397</name>
</gene>
<keyword evidence="3" id="KW-1003">Cell membrane</keyword>
<keyword evidence="6 7" id="KW-0472">Membrane</keyword>
<evidence type="ECO:0000313" key="9">
    <source>
        <dbReference type="Proteomes" id="UP000183975"/>
    </source>
</evidence>
<dbReference type="AlphaFoldDB" id="A0A1M6LQK7"/>
<protein>
    <recommendedName>
        <fullName evidence="10">Membrane transport protein</fullName>
    </recommendedName>
</protein>
<dbReference type="EMBL" id="FRAH01000005">
    <property type="protein sequence ID" value="SHJ73483.1"/>
    <property type="molecule type" value="Genomic_DNA"/>
</dbReference>
<dbReference type="GO" id="GO:0055085">
    <property type="term" value="P:transmembrane transport"/>
    <property type="evidence" value="ECO:0007669"/>
    <property type="project" value="InterPro"/>
</dbReference>
<feature type="transmembrane region" description="Helical" evidence="7">
    <location>
        <begin position="222"/>
        <end position="242"/>
    </location>
</feature>
<dbReference type="GO" id="GO:0016020">
    <property type="term" value="C:membrane"/>
    <property type="evidence" value="ECO:0007669"/>
    <property type="project" value="UniProtKB-SubCell"/>
</dbReference>
<keyword evidence="2" id="KW-0813">Transport</keyword>
<dbReference type="Proteomes" id="UP000183975">
    <property type="component" value="Unassembled WGS sequence"/>
</dbReference>
<feature type="transmembrane region" description="Helical" evidence="7">
    <location>
        <begin position="61"/>
        <end position="82"/>
    </location>
</feature>
<dbReference type="RefSeq" id="WP_072848594.1">
    <property type="nucleotide sequence ID" value="NZ_FRAH01000005.1"/>
</dbReference>
<feature type="transmembrane region" description="Helical" evidence="7">
    <location>
        <begin position="281"/>
        <end position="302"/>
    </location>
</feature>
<feature type="transmembrane region" description="Helical" evidence="7">
    <location>
        <begin position="94"/>
        <end position="113"/>
    </location>
</feature>
<keyword evidence="9" id="KW-1185">Reference proteome</keyword>
<keyword evidence="4 7" id="KW-0812">Transmembrane</keyword>